<accession>A0A084EKV8</accession>
<dbReference type="Gene3D" id="3.30.530.20">
    <property type="match status" value="1"/>
</dbReference>
<proteinExistence type="predicted"/>
<dbReference type="Proteomes" id="UP001162318">
    <property type="component" value="Unassembled WGS sequence"/>
</dbReference>
<dbReference type="AlphaFoldDB" id="A0A084EKV8"/>
<comment type="caution">
    <text evidence="1">The sequence shown here is derived from an EMBL/GenBank/DDBJ whole genome shotgun (WGS) entry which is preliminary data.</text>
</comment>
<reference evidence="1 3" key="1">
    <citation type="submission" date="2014-03" db="EMBL/GenBank/DDBJ databases">
        <title>Genome sequence of Sphingobium yanoikuyae B1.</title>
        <authorList>
            <person name="Gan H.M."/>
            <person name="Gan H.Y."/>
            <person name="Savka M.A."/>
        </authorList>
    </citation>
    <scope>NUCLEOTIDE SEQUENCE [LARGE SCALE GENOMIC DNA]</scope>
    <source>
        <strain evidence="1 3">B1</strain>
    </source>
</reference>
<dbReference type="RefSeq" id="WP_037519987.1">
    <property type="nucleotide sequence ID" value="NZ_DALYQB010000028.1"/>
</dbReference>
<evidence type="ECO:0000313" key="3">
    <source>
        <dbReference type="Proteomes" id="UP000028534"/>
    </source>
</evidence>
<protein>
    <submittedName>
        <fullName evidence="2">Polyketide cyclase</fullName>
    </submittedName>
</protein>
<dbReference type="EMBL" id="JGVR01000015">
    <property type="protein sequence ID" value="KEZ18600.1"/>
    <property type="molecule type" value="Genomic_DNA"/>
</dbReference>
<dbReference type="PATRIC" id="fig|13690.10.peg.2700"/>
<evidence type="ECO:0000313" key="1">
    <source>
        <dbReference type="EMBL" id="KEZ18600.1"/>
    </source>
</evidence>
<dbReference type="SUPFAM" id="SSF55961">
    <property type="entry name" value="Bet v1-like"/>
    <property type="match status" value="1"/>
</dbReference>
<sequence>MLTARTYSVTIARNWRELYEAIWQPEIFPKWASGLTEADLRRGGTGWIADGPDGPIVVRFTPHNEFGVMDHFVETGDGREVHVPLRVIENGDGAEVMLTLFRQPGMSDEDFARDAKWITRDLRALRDYAKTQG</sequence>
<dbReference type="EMBL" id="JAOCKX010000056">
    <property type="protein sequence ID" value="MDH2134374.1"/>
    <property type="molecule type" value="Genomic_DNA"/>
</dbReference>
<reference evidence="2" key="2">
    <citation type="submission" date="2022-09" db="EMBL/GenBank/DDBJ databases">
        <title>Intensive care unit water sources are persistently colonized with multi-drug resistant bacteria and are the site of extensive horizontal gene transfer of antibiotic resistance genes.</title>
        <authorList>
            <person name="Diorio-Toth L."/>
        </authorList>
    </citation>
    <scope>NUCLEOTIDE SEQUENCE</scope>
    <source>
        <strain evidence="2">GD03659</strain>
    </source>
</reference>
<evidence type="ECO:0000313" key="2">
    <source>
        <dbReference type="EMBL" id="MDH2134374.1"/>
    </source>
</evidence>
<name>A0A084EKV8_SPHYA</name>
<dbReference type="STRING" id="13690.AX777_04620"/>
<dbReference type="Proteomes" id="UP000028534">
    <property type="component" value="Unassembled WGS sequence"/>
</dbReference>
<gene>
    <name evidence="1" type="ORF">CP98_02632</name>
    <name evidence="2" type="ORF">N5J77_24885</name>
</gene>
<organism evidence="1 3">
    <name type="scientific">Sphingobium yanoikuyae</name>
    <name type="common">Sphingomonas yanoikuyae</name>
    <dbReference type="NCBI Taxonomy" id="13690"/>
    <lineage>
        <taxon>Bacteria</taxon>
        <taxon>Pseudomonadati</taxon>
        <taxon>Pseudomonadota</taxon>
        <taxon>Alphaproteobacteria</taxon>
        <taxon>Sphingomonadales</taxon>
        <taxon>Sphingomonadaceae</taxon>
        <taxon>Sphingobium</taxon>
    </lineage>
</organism>
<dbReference type="InterPro" id="IPR023393">
    <property type="entry name" value="START-like_dom_sf"/>
</dbReference>
<dbReference type="eggNOG" id="COG5637">
    <property type="taxonomic scope" value="Bacteria"/>
</dbReference>